<feature type="coiled-coil region" evidence="1">
    <location>
        <begin position="122"/>
        <end position="149"/>
    </location>
</feature>
<accession>A0A2S5SX64</accession>
<dbReference type="AlphaFoldDB" id="A0A2S5SX64"/>
<keyword evidence="6" id="KW-1185">Reference proteome</keyword>
<evidence type="ECO:0000313" key="5">
    <source>
        <dbReference type="EMBL" id="PPE67344.1"/>
    </source>
</evidence>
<feature type="signal peptide" evidence="3">
    <location>
        <begin position="1"/>
        <end position="27"/>
    </location>
</feature>
<feature type="domain" description="DUF4124" evidence="4">
    <location>
        <begin position="19"/>
        <end position="64"/>
    </location>
</feature>
<proteinExistence type="predicted"/>
<evidence type="ECO:0000259" key="4">
    <source>
        <dbReference type="Pfam" id="PF13511"/>
    </source>
</evidence>
<comment type="caution">
    <text evidence="5">The sequence shown here is derived from an EMBL/GenBank/DDBJ whole genome shotgun (WGS) entry which is preliminary data.</text>
</comment>
<dbReference type="EMBL" id="PSNX01000003">
    <property type="protein sequence ID" value="PPE67344.1"/>
    <property type="molecule type" value="Genomic_DNA"/>
</dbReference>
<feature type="chain" id="PRO_5015615628" description="DUF4124 domain-containing protein" evidence="3">
    <location>
        <begin position="28"/>
        <end position="233"/>
    </location>
</feature>
<feature type="region of interest" description="Disordered" evidence="2">
    <location>
        <begin position="212"/>
        <end position="233"/>
    </location>
</feature>
<dbReference type="Pfam" id="PF13511">
    <property type="entry name" value="DUF4124"/>
    <property type="match status" value="1"/>
</dbReference>
<evidence type="ECO:0000256" key="2">
    <source>
        <dbReference type="SAM" id="MobiDB-lite"/>
    </source>
</evidence>
<keyword evidence="3" id="KW-0732">Signal</keyword>
<dbReference type="Proteomes" id="UP000238605">
    <property type="component" value="Unassembled WGS sequence"/>
</dbReference>
<evidence type="ECO:0000313" key="6">
    <source>
        <dbReference type="Proteomes" id="UP000238605"/>
    </source>
</evidence>
<dbReference type="RefSeq" id="WP_104301241.1">
    <property type="nucleotide sequence ID" value="NZ_PSNX01000003.1"/>
</dbReference>
<organism evidence="5 6">
    <name type="scientific">Caldimonas caldifontis</name>
    <dbReference type="NCBI Taxonomy" id="1452508"/>
    <lineage>
        <taxon>Bacteria</taxon>
        <taxon>Pseudomonadati</taxon>
        <taxon>Pseudomonadota</taxon>
        <taxon>Betaproteobacteria</taxon>
        <taxon>Burkholderiales</taxon>
        <taxon>Sphaerotilaceae</taxon>
        <taxon>Caldimonas</taxon>
    </lineage>
</organism>
<dbReference type="OrthoDB" id="8895482at2"/>
<keyword evidence="1" id="KW-0175">Coiled coil</keyword>
<sequence length="233" mass="26098">MKHWVWALFRVACAAGATALAGLPASAQGIYTCTDNKGRKLTSDRPILECLDREQRVLNKDGSTRTVLPPSLTADERAALEAKERKANLERMAQQDAIRRDRLLLMRYPSESEHLKAREAALEDVYASIRNSEKRITELEAERKPLLDETEFYKGRALPAKLKQSIEFVDVAVDAHKTLITNQRAELQRINYLFDQELDRLRRLWAGAAPGSLPLADPPPRRDAAGAAGARAQ</sequence>
<dbReference type="InterPro" id="IPR025392">
    <property type="entry name" value="DUF4124"/>
</dbReference>
<reference evidence="5 6" key="1">
    <citation type="submission" date="2018-02" db="EMBL/GenBank/DDBJ databases">
        <title>Reclassifiation of [Polyangium] brachysporum DSM 7029 as Guopingzhaonella breviflexa gen. nov., sp. nov., a member of the family Comamonadaceae.</title>
        <authorList>
            <person name="Tang B."/>
        </authorList>
    </citation>
    <scope>NUCLEOTIDE SEQUENCE [LARGE SCALE GENOMIC DNA]</scope>
    <source>
        <strain evidence="5 6">BCRC 80649</strain>
    </source>
</reference>
<evidence type="ECO:0000256" key="1">
    <source>
        <dbReference type="SAM" id="Coils"/>
    </source>
</evidence>
<evidence type="ECO:0000256" key="3">
    <source>
        <dbReference type="SAM" id="SignalP"/>
    </source>
</evidence>
<protein>
    <recommendedName>
        <fullName evidence="4">DUF4124 domain-containing protein</fullName>
    </recommendedName>
</protein>
<gene>
    <name evidence="5" type="ORF">C1704_04045</name>
</gene>
<name>A0A2S5SX64_9BURK</name>